<dbReference type="PRINTS" id="PR00080">
    <property type="entry name" value="SDRFAMILY"/>
</dbReference>
<accession>A0A0R2U4B1</accession>
<dbReference type="AlphaFoldDB" id="A0A0R2U4B1"/>
<evidence type="ECO:0000256" key="1">
    <source>
        <dbReference type="ARBA" id="ARBA00006484"/>
    </source>
</evidence>
<dbReference type="InterPro" id="IPR036291">
    <property type="entry name" value="NAD(P)-bd_dom_sf"/>
</dbReference>
<evidence type="ECO:0000313" key="5">
    <source>
        <dbReference type="Proteomes" id="UP000051213"/>
    </source>
</evidence>
<dbReference type="Proteomes" id="UP000051213">
    <property type="component" value="Unassembled WGS sequence"/>
</dbReference>
<dbReference type="InterPro" id="IPR002347">
    <property type="entry name" value="SDR_fam"/>
</dbReference>
<dbReference type="GO" id="GO:0016491">
    <property type="term" value="F:oxidoreductase activity"/>
    <property type="evidence" value="ECO:0007669"/>
    <property type="project" value="UniProtKB-KW"/>
</dbReference>
<sequence>MNLQNKVAVVTGGASGLGRAATQLLVDGGAQVVIFDMNESAGQQAVNELGAKSVRYIQLDVSNGPAVENAFEKILADLGRVDVCINCAGIGIAAKTVNREGQPHDLDLYRKVIEVNLIGTFNVSRCAAAAMLKNEPDEKTERGVIVNTASIAAFDGQMGQVAYSATKGGIVGMTLPMARDLAKSGIRVNTIAPGVMATPLMLAAPQNVQDSIVANIPFPQRLGEPSEFGQLVVHIIENSYLNGETIRLDGGVRMQPR</sequence>
<dbReference type="Pfam" id="PF00106">
    <property type="entry name" value="adh_short"/>
    <property type="match status" value="1"/>
</dbReference>
<evidence type="ECO:0000313" key="4">
    <source>
        <dbReference type="EMBL" id="KRO92202.1"/>
    </source>
</evidence>
<proteinExistence type="inferred from homology"/>
<comment type="caution">
    <text evidence="4">The sequence shown here is derived from an EMBL/GenBank/DDBJ whole genome shotgun (WGS) entry which is preliminary data.</text>
</comment>
<reference evidence="4 5" key="1">
    <citation type="submission" date="2015-10" db="EMBL/GenBank/DDBJ databases">
        <title>Metagenome-Assembled Genomes uncover a global brackish microbiome.</title>
        <authorList>
            <person name="Hugerth L.W."/>
            <person name="Larsson J."/>
            <person name="Alneberg J."/>
            <person name="Lindh M.V."/>
            <person name="Legrand C."/>
            <person name="Pinhassi J."/>
            <person name="Andersson A.F."/>
        </authorList>
    </citation>
    <scope>NUCLEOTIDE SEQUENCE [LARGE SCALE GENOMIC DNA]</scope>
    <source>
        <strain evidence="4">BACL26 MAG-121220-bin70</strain>
    </source>
</reference>
<dbReference type="Gene3D" id="3.40.50.720">
    <property type="entry name" value="NAD(P)-binding Rossmann-like Domain"/>
    <property type="match status" value="1"/>
</dbReference>
<dbReference type="CDD" id="cd05371">
    <property type="entry name" value="HSD10-like_SDR_c"/>
    <property type="match status" value="1"/>
</dbReference>
<dbReference type="EMBL" id="LICA01000359">
    <property type="protein sequence ID" value="KRO92202.1"/>
    <property type="molecule type" value="Genomic_DNA"/>
</dbReference>
<dbReference type="InterPro" id="IPR020904">
    <property type="entry name" value="Sc_DH/Rdtase_CS"/>
</dbReference>
<protein>
    <submittedName>
        <fullName evidence="4">3-hydroxy-2-methylbutyryl-CoA dehydrogenase</fullName>
    </submittedName>
</protein>
<dbReference type="PROSITE" id="PS00061">
    <property type="entry name" value="ADH_SHORT"/>
    <property type="match status" value="1"/>
</dbReference>
<keyword evidence="2" id="KW-0560">Oxidoreductase</keyword>
<dbReference type="FunFam" id="3.40.50.720:FF:000215">
    <property type="entry name" value="3-hydroxyacyl-CoA dehydrogenase type-2"/>
    <property type="match status" value="1"/>
</dbReference>
<dbReference type="SUPFAM" id="SSF51735">
    <property type="entry name" value="NAD(P)-binding Rossmann-fold domains"/>
    <property type="match status" value="1"/>
</dbReference>
<comment type="similarity">
    <text evidence="1 3">Belongs to the short-chain dehydrogenases/reductases (SDR) family.</text>
</comment>
<dbReference type="PRINTS" id="PR00081">
    <property type="entry name" value="GDHRDH"/>
</dbReference>
<evidence type="ECO:0000256" key="3">
    <source>
        <dbReference type="RuleBase" id="RU000363"/>
    </source>
</evidence>
<dbReference type="PANTHER" id="PTHR43658">
    <property type="entry name" value="SHORT-CHAIN DEHYDROGENASE/REDUCTASE"/>
    <property type="match status" value="1"/>
</dbReference>
<gene>
    <name evidence="4" type="ORF">ABS24_06405</name>
</gene>
<organism evidence="4 5">
    <name type="scientific">SAR92 bacterium BACL26 MAG-121220-bin70</name>
    <dbReference type="NCBI Taxonomy" id="1655626"/>
    <lineage>
        <taxon>Bacteria</taxon>
        <taxon>Pseudomonadati</taxon>
        <taxon>Pseudomonadota</taxon>
        <taxon>Gammaproteobacteria</taxon>
        <taxon>Cellvibrionales</taxon>
        <taxon>Porticoccaceae</taxon>
        <taxon>SAR92 clade</taxon>
    </lineage>
</organism>
<evidence type="ECO:0000256" key="2">
    <source>
        <dbReference type="ARBA" id="ARBA00023002"/>
    </source>
</evidence>
<dbReference type="PANTHER" id="PTHR43658:SF8">
    <property type="entry name" value="17-BETA-HYDROXYSTEROID DEHYDROGENASE 14-RELATED"/>
    <property type="match status" value="1"/>
</dbReference>
<name>A0A0R2U4B1_9GAMM</name>